<dbReference type="EMBL" id="SOPX01000003">
    <property type="protein sequence ID" value="TFB30221.1"/>
    <property type="molecule type" value="Genomic_DNA"/>
</dbReference>
<accession>A0A497Y3S6</accession>
<dbReference type="OrthoDB" id="1024359at2"/>
<dbReference type="EMBL" id="RCCK01000012">
    <property type="protein sequence ID" value="RLJ75117.1"/>
    <property type="molecule type" value="Genomic_DNA"/>
</dbReference>
<evidence type="ECO:0000313" key="5">
    <source>
        <dbReference type="Proteomes" id="UP000297429"/>
    </source>
</evidence>
<dbReference type="InterPro" id="IPR024315">
    <property type="entry name" value="DUF3805"/>
</dbReference>
<evidence type="ECO:0000259" key="1">
    <source>
        <dbReference type="Pfam" id="PF12712"/>
    </source>
</evidence>
<comment type="caution">
    <text evidence="2">The sequence shown here is derived from an EMBL/GenBank/DDBJ whole genome shotgun (WGS) entry which is preliminary data.</text>
</comment>
<keyword evidence="5" id="KW-1185">Reference proteome</keyword>
<protein>
    <submittedName>
        <fullName evidence="3">DUF3805 domain-containing protein</fullName>
    </submittedName>
    <submittedName>
        <fullName evidence="2">Uncharacterized protein DUF3805</fullName>
    </submittedName>
</protein>
<reference evidence="3 5" key="2">
    <citation type="submission" date="2019-03" db="EMBL/GenBank/DDBJ databases">
        <authorList>
            <person name="He R.-H."/>
        </authorList>
    </citation>
    <scope>NUCLEOTIDE SEQUENCE [LARGE SCALE GENOMIC DNA]</scope>
    <source>
        <strain evidence="3 5">DSM 19624</strain>
    </source>
</reference>
<dbReference type="AlphaFoldDB" id="A0A497Y3S6"/>
<gene>
    <name evidence="2" type="ORF">BCL90_3465</name>
    <name evidence="3" type="ORF">E3V97_18810</name>
</gene>
<dbReference type="Pfam" id="PF12712">
    <property type="entry name" value="DUF3805"/>
    <property type="match status" value="1"/>
</dbReference>
<reference evidence="2 4" key="1">
    <citation type="submission" date="2018-10" db="EMBL/GenBank/DDBJ databases">
        <title>Genomic Encyclopedia of Archaeal and Bacterial Type Strains, Phase II (KMG-II): from individual species to whole genera.</title>
        <authorList>
            <person name="Goeker M."/>
        </authorList>
    </citation>
    <scope>NUCLEOTIDE SEQUENCE [LARGE SCALE GENOMIC DNA]</scope>
    <source>
        <strain evidence="2 4">DSM 19624</strain>
    </source>
</reference>
<evidence type="ECO:0000313" key="4">
    <source>
        <dbReference type="Proteomes" id="UP000273898"/>
    </source>
</evidence>
<name>A0A497Y3S6_9SPHI</name>
<evidence type="ECO:0000313" key="2">
    <source>
        <dbReference type="EMBL" id="RLJ75117.1"/>
    </source>
</evidence>
<dbReference type="Proteomes" id="UP000273898">
    <property type="component" value="Unassembled WGS sequence"/>
</dbReference>
<proteinExistence type="predicted"/>
<dbReference type="RefSeq" id="WP_121285085.1">
    <property type="nucleotide sequence ID" value="NZ_RCCK01000012.1"/>
</dbReference>
<organism evidence="2 4">
    <name type="scientific">Pedobacter alluvionis</name>
    <dbReference type="NCBI Taxonomy" id="475253"/>
    <lineage>
        <taxon>Bacteria</taxon>
        <taxon>Pseudomonadati</taxon>
        <taxon>Bacteroidota</taxon>
        <taxon>Sphingobacteriia</taxon>
        <taxon>Sphingobacteriales</taxon>
        <taxon>Sphingobacteriaceae</taxon>
        <taxon>Pedobacter</taxon>
    </lineage>
</organism>
<feature type="domain" description="DUF3805" evidence="1">
    <location>
        <begin position="5"/>
        <end position="116"/>
    </location>
</feature>
<dbReference type="Gene3D" id="3.40.1000.10">
    <property type="entry name" value="Mog1/PsbP, alpha/beta/alpha sandwich"/>
    <property type="match status" value="1"/>
</dbReference>
<evidence type="ECO:0000313" key="3">
    <source>
        <dbReference type="EMBL" id="TFB30221.1"/>
    </source>
</evidence>
<dbReference type="Proteomes" id="UP000297429">
    <property type="component" value="Unassembled WGS sequence"/>
</dbReference>
<sequence length="140" mass="16395">MNYSQFTSNQGWINFQYPSNLISTEEDEGTYLFYTEQTGSFRITPLLLEGKGDFDADAYLKKMAGENEAEILKNQFNNYVYYISYSKDEAENLTIYNWIFAVENKIVYCSYTIDTESTNEPEIDAERKEIFKIIENLNIT</sequence>